<evidence type="ECO:0000313" key="4">
    <source>
        <dbReference type="Proteomes" id="UP000465785"/>
    </source>
</evidence>
<evidence type="ECO:0000256" key="1">
    <source>
        <dbReference type="ARBA" id="ARBA00022801"/>
    </source>
</evidence>
<evidence type="ECO:0000313" key="3">
    <source>
        <dbReference type="EMBL" id="BBY90633.1"/>
    </source>
</evidence>
<name>A0A9W4B608_9MYCO</name>
<dbReference type="Proteomes" id="UP000465785">
    <property type="component" value="Chromosome"/>
</dbReference>
<dbReference type="EMBL" id="AP022601">
    <property type="protein sequence ID" value="BBY90633.1"/>
    <property type="molecule type" value="Genomic_DNA"/>
</dbReference>
<gene>
    <name evidence="3" type="ORF">MGALJ_03020</name>
</gene>
<dbReference type="KEGG" id="mgau:MGALJ_03020"/>
<dbReference type="PANTHER" id="PTHR43540">
    <property type="entry name" value="PEROXYUREIDOACRYLATE/UREIDOACRYLATE AMIDOHYDROLASE-RELATED"/>
    <property type="match status" value="1"/>
</dbReference>
<feature type="domain" description="Isochorismatase-like" evidence="2">
    <location>
        <begin position="39"/>
        <end position="223"/>
    </location>
</feature>
<protein>
    <submittedName>
        <fullName evidence="3">Isochorismatase</fullName>
    </submittedName>
</protein>
<dbReference type="GO" id="GO:0016787">
    <property type="term" value="F:hydrolase activity"/>
    <property type="evidence" value="ECO:0007669"/>
    <property type="project" value="UniProtKB-KW"/>
</dbReference>
<dbReference type="Pfam" id="PF00857">
    <property type="entry name" value="Isochorismatase"/>
    <property type="match status" value="1"/>
</dbReference>
<dbReference type="AlphaFoldDB" id="A0A9W4B608"/>
<dbReference type="InterPro" id="IPR000868">
    <property type="entry name" value="Isochorismatase-like_dom"/>
</dbReference>
<reference evidence="3 4" key="1">
    <citation type="journal article" date="2019" name="Emerg. Microbes Infect.">
        <title>Comprehensive subspecies identification of 175 nontuberculous mycobacteria species based on 7547 genomic profiles.</title>
        <authorList>
            <person name="Matsumoto Y."/>
            <person name="Kinjo T."/>
            <person name="Motooka D."/>
            <person name="Nabeya D."/>
            <person name="Jung N."/>
            <person name="Uechi K."/>
            <person name="Horii T."/>
            <person name="Iida T."/>
            <person name="Fujita J."/>
            <person name="Nakamura S."/>
        </authorList>
    </citation>
    <scope>NUCLEOTIDE SEQUENCE [LARGE SCALE GENOMIC DNA]</scope>
    <source>
        <strain evidence="3 4">JCM 6399</strain>
    </source>
</reference>
<dbReference type="Gene3D" id="3.40.50.850">
    <property type="entry name" value="Isochorismatase-like"/>
    <property type="match status" value="1"/>
</dbReference>
<keyword evidence="4" id="KW-1185">Reference proteome</keyword>
<dbReference type="InterPro" id="IPR036380">
    <property type="entry name" value="Isochorismatase-like_sf"/>
</dbReference>
<sequence length="235" mass="25169">MSISQLRIYPPLEKALRHTITSVLMPQPKLLDLVRPETTAIVTQECQGGVIGAQAGLPMLAEEAQREAIPNIARLLEAARPAGVTVVHCLIHRRPDGRGSNTNARLFMAGKSFAADLTPGSPGGSVIPELNQQPTDIELTRYHGVGPMTGTDLDSVLRNLGIKTIVGVGVSLNIAIQNFVMDAVNRSYQFVLPRDAVAGFPREYAESVIDNTLALLTTVTTTDAVVQAWNELAGP</sequence>
<dbReference type="SUPFAM" id="SSF52499">
    <property type="entry name" value="Isochorismatase-like hydrolases"/>
    <property type="match status" value="1"/>
</dbReference>
<accession>A0A9W4B608</accession>
<dbReference type="InterPro" id="IPR050272">
    <property type="entry name" value="Isochorismatase-like_hydrls"/>
</dbReference>
<dbReference type="CDD" id="cd00431">
    <property type="entry name" value="cysteine_hydrolases"/>
    <property type="match status" value="1"/>
</dbReference>
<keyword evidence="1" id="KW-0378">Hydrolase</keyword>
<proteinExistence type="predicted"/>
<evidence type="ECO:0000259" key="2">
    <source>
        <dbReference type="Pfam" id="PF00857"/>
    </source>
</evidence>
<organism evidence="3 4">
    <name type="scientific">Mycobacterium gallinarum</name>
    <dbReference type="NCBI Taxonomy" id="39689"/>
    <lineage>
        <taxon>Bacteria</taxon>
        <taxon>Bacillati</taxon>
        <taxon>Actinomycetota</taxon>
        <taxon>Actinomycetes</taxon>
        <taxon>Mycobacteriales</taxon>
        <taxon>Mycobacteriaceae</taxon>
        <taxon>Mycobacterium</taxon>
    </lineage>
</organism>